<protein>
    <recommendedName>
        <fullName evidence="3">Urease accessory protein UreD</fullName>
    </recommendedName>
</protein>
<comment type="subcellular location">
    <subcellularLocation>
        <location evidence="3">Cytoplasm</location>
    </subcellularLocation>
</comment>
<evidence type="ECO:0000256" key="2">
    <source>
        <dbReference type="ARBA" id="ARBA00023186"/>
    </source>
</evidence>
<dbReference type="GO" id="GO:0005737">
    <property type="term" value="C:cytoplasm"/>
    <property type="evidence" value="ECO:0007669"/>
    <property type="project" value="UniProtKB-SubCell"/>
</dbReference>
<dbReference type="EMBL" id="KF901236">
    <property type="protein sequence ID" value="AIF23614.1"/>
    <property type="molecule type" value="Genomic_DNA"/>
</dbReference>
<keyword evidence="3" id="KW-0963">Cytoplasm</keyword>
<evidence type="ECO:0000313" key="4">
    <source>
        <dbReference type="EMBL" id="AIF23614.1"/>
    </source>
</evidence>
<comment type="function">
    <text evidence="3">Required for maturation of urease via the functional incorporation of the urease nickel metallocenter.</text>
</comment>
<evidence type="ECO:0000256" key="1">
    <source>
        <dbReference type="ARBA" id="ARBA00007177"/>
    </source>
</evidence>
<keyword evidence="2 3" id="KW-0143">Chaperone</keyword>
<comment type="subunit">
    <text evidence="3">UreD, UreF and UreG form a complex that acts as a GTP-hydrolysis-dependent molecular chaperone, activating the urease apoprotein by helping to assemble the nickel containing metallocenter of UreC. The UreE protein probably delivers the nickel.</text>
</comment>
<accession>A0A075I6K9</accession>
<dbReference type="InterPro" id="IPR002669">
    <property type="entry name" value="UreD"/>
</dbReference>
<dbReference type="PANTHER" id="PTHR33643">
    <property type="entry name" value="UREASE ACCESSORY PROTEIN D"/>
    <property type="match status" value="1"/>
</dbReference>
<reference evidence="4" key="1">
    <citation type="journal article" date="2014" name="Genome Biol. Evol.">
        <title>Pangenome evidence for extensive interdomain horizontal transfer affecting lineage core and shell genes in uncultured planktonic thaumarchaeota and euryarchaeota.</title>
        <authorList>
            <person name="Deschamps P."/>
            <person name="Zivanovic Y."/>
            <person name="Moreira D."/>
            <person name="Rodriguez-Valera F."/>
            <person name="Lopez-Garcia P."/>
        </authorList>
    </citation>
    <scope>NUCLEOTIDE SEQUENCE</scope>
</reference>
<keyword evidence="3" id="KW-0996">Nickel insertion</keyword>
<proteinExistence type="inferred from homology"/>
<name>A0A075I6K9_9ARCH</name>
<dbReference type="HAMAP" id="MF_01384">
    <property type="entry name" value="UreD"/>
    <property type="match status" value="1"/>
</dbReference>
<dbReference type="GO" id="GO:0016151">
    <property type="term" value="F:nickel cation binding"/>
    <property type="evidence" value="ECO:0007669"/>
    <property type="project" value="UniProtKB-UniRule"/>
</dbReference>
<dbReference type="PANTHER" id="PTHR33643:SF1">
    <property type="entry name" value="UREASE ACCESSORY PROTEIN D"/>
    <property type="match status" value="1"/>
</dbReference>
<gene>
    <name evidence="3 4" type="primary">ureD</name>
    <name evidence="4" type="synonym">ureH</name>
</gene>
<sequence>MTDLKFCSPEDIPSQFASFDGKIPQMDVGKTGKIGFLKLTLGFDSQRNKTIITEQLSRVPLYVQKALYYDETIPSMAHVFVLSPSGGVLQGDRYRTDIELKNGAMSHITTQGATRIYKMNSNYATQMINLNVGKDCYLEFLPEQLIPYKNSRYYQKATFKVDDSATLVYSETIVPGRVAMGELFDYDVCCLKTLCYDDKQEMKFHDNCILEPKKQTMNSLGIFGNRTVLSMMYVVTKKECVEELYEIINQIFKDNDEIIGGASILPNNSGLSVRILSNSSEVNKITVYNIAQIIRKQIIHNAKH</sequence>
<comment type="similarity">
    <text evidence="1 3">Belongs to the UreD family.</text>
</comment>
<dbReference type="AlphaFoldDB" id="A0A075I6K9"/>
<evidence type="ECO:0000256" key="3">
    <source>
        <dbReference type="HAMAP-Rule" id="MF_01384"/>
    </source>
</evidence>
<dbReference type="Pfam" id="PF01774">
    <property type="entry name" value="UreD"/>
    <property type="match status" value="1"/>
</dbReference>
<organism evidence="4">
    <name type="scientific">uncultured marine thaumarchaeote SAT1000_17_H05</name>
    <dbReference type="NCBI Taxonomy" id="1456390"/>
    <lineage>
        <taxon>Archaea</taxon>
        <taxon>Nitrososphaerota</taxon>
        <taxon>environmental samples</taxon>
    </lineage>
</organism>